<reference evidence="3" key="1">
    <citation type="submission" date="2014-09" db="EMBL/GenBank/DDBJ databases">
        <title>Genome sequence of the luminous mushroom Mycena chlorophos for searching fungal bioluminescence genes.</title>
        <authorList>
            <person name="Tanaka Y."/>
            <person name="Kasuga D."/>
            <person name="Oba Y."/>
            <person name="Hase S."/>
            <person name="Sato K."/>
            <person name="Oba Y."/>
            <person name="Sakakibara Y."/>
        </authorList>
    </citation>
    <scope>NUCLEOTIDE SEQUENCE</scope>
</reference>
<name>A0ABQ0M666_MYCCL</name>
<gene>
    <name evidence="3" type="ORF">MCHLO_14963</name>
</gene>
<keyword evidence="2" id="KW-1133">Transmembrane helix</keyword>
<keyword evidence="2" id="KW-0812">Transmembrane</keyword>
<evidence type="ECO:0000313" key="3">
    <source>
        <dbReference type="EMBL" id="GAT58539.1"/>
    </source>
</evidence>
<evidence type="ECO:0000256" key="2">
    <source>
        <dbReference type="SAM" id="Phobius"/>
    </source>
</evidence>
<keyword evidence="4" id="KW-1185">Reference proteome</keyword>
<feature type="compositionally biased region" description="Basic and acidic residues" evidence="1">
    <location>
        <begin position="820"/>
        <end position="832"/>
    </location>
</feature>
<feature type="transmembrane region" description="Helical" evidence="2">
    <location>
        <begin position="574"/>
        <end position="597"/>
    </location>
</feature>
<feature type="region of interest" description="Disordered" evidence="1">
    <location>
        <begin position="300"/>
        <end position="340"/>
    </location>
</feature>
<accession>A0ABQ0M666</accession>
<feature type="transmembrane region" description="Helical" evidence="2">
    <location>
        <begin position="705"/>
        <end position="727"/>
    </location>
</feature>
<feature type="transmembrane region" description="Helical" evidence="2">
    <location>
        <begin position="117"/>
        <end position="135"/>
    </location>
</feature>
<feature type="transmembrane region" description="Helical" evidence="2">
    <location>
        <begin position="55"/>
        <end position="76"/>
    </location>
</feature>
<feature type="transmembrane region" description="Helical" evidence="2">
    <location>
        <begin position="485"/>
        <end position="509"/>
    </location>
</feature>
<feature type="transmembrane region" description="Helical" evidence="2">
    <location>
        <begin position="609"/>
        <end position="633"/>
    </location>
</feature>
<feature type="compositionally biased region" description="Polar residues" evidence="1">
    <location>
        <begin position="810"/>
        <end position="819"/>
    </location>
</feature>
<feature type="region of interest" description="Disordered" evidence="1">
    <location>
        <begin position="809"/>
        <end position="853"/>
    </location>
</feature>
<feature type="transmembrane region" description="Helical" evidence="2">
    <location>
        <begin position="739"/>
        <end position="759"/>
    </location>
</feature>
<protein>
    <submittedName>
        <fullName evidence="3">Uncharacterized protein</fullName>
    </submittedName>
</protein>
<sequence length="853" mass="93318">MSASKALVAKFEEAELTAEYFAVGLLLQTLVFGAYSLLVFLSTRMLLARGLKTRVNRVMFALTTGMYILTLLYWIYSVDDLMDRLHTFKLQAIDPSFTPPPHSAVTMWSPLFNALTLINYVISDGVVVWRAWIICQRSHRKFLWITIGFLFITVATVVLTIAFRIVVTIISPIQNIPTSSGLGRGIDILQVLTIFASFASNVSATGAVSATAWRHSKIIRAALSSSKTRSRRTNRILLLVVETGLLFSISAFINLVSSVVRLPLGTLGDLWTPIQIQIAGAYPSIVLLLVSTERSLSDSTFGGDSFDTEDSSNSTTAPMPPIQFASNGARKTPNNETTFSMSFVPNLNTSRLSSASSMTASPVMDEEEKDEKPPSLEAGQKIEIQALPVQVRPLPRPPHAAFESMRRYWGRRSPRPALISIGVTWELAAAQTAAFYTSFVSPPGVLFLPLLSPPRVLFLLLFLSSFMSTLTASEIADVTGTGVATIYYLVGLLIQTVFFGMYTILIWLSTRMLLKRKLRSTVNQVMFGLTSLMYLLSAAYWVYSVADGIDRMHQLIAQATQPGLVLPDHTAVTIWSPLFNSIIAINYVISDCVVVWRARIICLRHHRKYMWISIFFLICSALSVGIYIVFRIVGTAISPIANLDTTNGLGRGITIIQVVILFTSTLSNLSATGVVSATAYQHLRVEYAVFSQSRTSESSSRTNKILLLIVETGAAYSLVALIGLISTLVKLPEGTLGDMYAPVNVQIAGAYPSIVLLLVSRKNSLTDSSVAENSNSALNSGSRPVIFSTVAPSPGFDTSRNAVKIDFSHNRGSSVSSREPSGEVKGEIEERLPLTPRRARGLHAYQGSDSTLL</sequence>
<feature type="region of interest" description="Disordered" evidence="1">
    <location>
        <begin position="355"/>
        <end position="377"/>
    </location>
</feature>
<keyword evidence="2" id="KW-0472">Membrane</keyword>
<feature type="transmembrane region" description="Helical" evidence="2">
    <location>
        <begin position="270"/>
        <end position="290"/>
    </location>
</feature>
<proteinExistence type="predicted"/>
<feature type="transmembrane region" description="Helical" evidence="2">
    <location>
        <begin position="142"/>
        <end position="171"/>
    </location>
</feature>
<feature type="transmembrane region" description="Helical" evidence="2">
    <location>
        <begin position="236"/>
        <end position="258"/>
    </location>
</feature>
<feature type="transmembrane region" description="Helical" evidence="2">
    <location>
        <begin position="20"/>
        <end position="43"/>
    </location>
</feature>
<dbReference type="Proteomes" id="UP000815677">
    <property type="component" value="Unassembled WGS sequence"/>
</dbReference>
<dbReference type="EMBL" id="DF849740">
    <property type="protein sequence ID" value="GAT58539.1"/>
    <property type="molecule type" value="Genomic_DNA"/>
</dbReference>
<feature type="transmembrane region" description="Helical" evidence="2">
    <location>
        <begin position="191"/>
        <end position="215"/>
    </location>
</feature>
<feature type="transmembrane region" description="Helical" evidence="2">
    <location>
        <begin position="653"/>
        <end position="675"/>
    </location>
</feature>
<evidence type="ECO:0000256" key="1">
    <source>
        <dbReference type="SAM" id="MobiDB-lite"/>
    </source>
</evidence>
<feature type="transmembrane region" description="Helical" evidence="2">
    <location>
        <begin position="521"/>
        <end position="543"/>
    </location>
</feature>
<organism evidence="3 4">
    <name type="scientific">Mycena chlorophos</name>
    <name type="common">Agaric fungus</name>
    <name type="synonym">Agaricus chlorophos</name>
    <dbReference type="NCBI Taxonomy" id="658473"/>
    <lineage>
        <taxon>Eukaryota</taxon>
        <taxon>Fungi</taxon>
        <taxon>Dikarya</taxon>
        <taxon>Basidiomycota</taxon>
        <taxon>Agaricomycotina</taxon>
        <taxon>Agaricomycetes</taxon>
        <taxon>Agaricomycetidae</taxon>
        <taxon>Agaricales</taxon>
        <taxon>Marasmiineae</taxon>
        <taxon>Mycenaceae</taxon>
        <taxon>Mycena</taxon>
    </lineage>
</organism>
<evidence type="ECO:0000313" key="4">
    <source>
        <dbReference type="Proteomes" id="UP000815677"/>
    </source>
</evidence>